<organism evidence="3">
    <name type="scientific">uncultured bacterium</name>
    <name type="common">gcode 4</name>
    <dbReference type="NCBI Taxonomy" id="1234023"/>
    <lineage>
        <taxon>Bacteria</taxon>
        <taxon>environmental samples</taxon>
    </lineage>
</organism>
<proteinExistence type="predicted"/>
<dbReference type="AlphaFoldDB" id="K1ZK28"/>
<feature type="signal peptide" evidence="2">
    <location>
        <begin position="1"/>
        <end position="21"/>
    </location>
</feature>
<accession>K1ZK28</accession>
<reference evidence="3" key="1">
    <citation type="journal article" date="2012" name="Science">
        <title>Fermentation, hydrogen, and sulfur metabolism in multiple uncultivated bacterial phyla.</title>
        <authorList>
            <person name="Wrighton K.C."/>
            <person name="Thomas B.C."/>
            <person name="Sharon I."/>
            <person name="Miller C.S."/>
            <person name="Castelle C.J."/>
            <person name="VerBerkmoes N.C."/>
            <person name="Wilkins M.J."/>
            <person name="Hettich R.L."/>
            <person name="Lipton M.S."/>
            <person name="Williams K.H."/>
            <person name="Long P.E."/>
            <person name="Banfield J.F."/>
        </authorList>
    </citation>
    <scope>NUCLEOTIDE SEQUENCE [LARGE SCALE GENOMIC DNA]</scope>
</reference>
<feature type="coiled-coil region" evidence="1">
    <location>
        <begin position="785"/>
        <end position="812"/>
    </location>
</feature>
<evidence type="ECO:0000256" key="2">
    <source>
        <dbReference type="SAM" id="SignalP"/>
    </source>
</evidence>
<sequence>MKKVLSLLLVLILSADISVFAIDINPLGNQDFKIDEVKILPDTININYTDINANNAWKEIAKYIWKDNFKTRVVLSEWIYLKLDKQKLEQTQTKLNHIKSRLETLKKRNVEAWNILIKPIELVQYPDRITVNQTYTMSFKNKQEFFNYKRNISESFSGILTSNIESDKKYLDGLYRECKADSKCYKWLTEKQIKSKIYDNLKDSARVIEITESDDFNLIPVDITNLWEINNPNFNLNLDPKDVRISNREIQRRFQNIYNFNKKSQKKWFDGILTNSWINLDTIENIIDTTPTSNIINKINKNFVVASSAGTEQNSNRPNIRSTPEEYCSYYYTKNEDQYSQCVTRKRSVDTDTDISSRDVMLNWFTLWQSWRKRINKVISVPKPWYPIENTTVFRWRSVMTFSYGIWIRIPFIIDAEINDSEKYSHETSFRYRNKITMTDLDARQYEMLWVYPTRVFGGKEFVLEVKASLFVKIVVCWEDIVNRTFWLGDLLPNNVPGRTADGIDLGKNFTPPLWNQNRINLVSEVIPIPIINLWVASLSAWINLDAYLTGRMEAKIHKTNVRWAQDESVNFNDSTWKTYDYYANHASRCPASYTWALWWVCVAWVGVTDFEYIPRLQFDIWASIILAIDVPIYGSNDWEFGPYNLYSFEIDPGVWLGTHNRTNSSTTMLPIVFHKMNPEISALKQRENAIHSVQEDEIDLQNQEVNPAWDMNEKVFSGITLDKKSPNYFEHMWTGSANPDLLKKDINLQRPLNWTNDNSKKYDSYFSKDSFANSKLDEINEVFVKIYDENLEIINERIESYENLYLETKNLEDKERYRLWLKKLYDLKKYFELRYSVFKNFNK</sequence>
<gene>
    <name evidence="3" type="ORF">ACD_71C00008G0002</name>
</gene>
<keyword evidence="1" id="KW-0175">Coiled coil</keyword>
<keyword evidence="2" id="KW-0732">Signal</keyword>
<comment type="caution">
    <text evidence="3">The sequence shown here is derived from an EMBL/GenBank/DDBJ whole genome shotgun (WGS) entry which is preliminary data.</text>
</comment>
<feature type="chain" id="PRO_5017204740" evidence="2">
    <location>
        <begin position="22"/>
        <end position="844"/>
    </location>
</feature>
<protein>
    <submittedName>
        <fullName evidence="3">Uncharacterized protein</fullName>
    </submittedName>
</protein>
<name>K1ZK28_9BACT</name>
<dbReference type="EMBL" id="AMFJ01028739">
    <property type="protein sequence ID" value="EKD44778.1"/>
    <property type="molecule type" value="Genomic_DNA"/>
</dbReference>
<evidence type="ECO:0000256" key="1">
    <source>
        <dbReference type="SAM" id="Coils"/>
    </source>
</evidence>
<evidence type="ECO:0000313" key="3">
    <source>
        <dbReference type="EMBL" id="EKD44778.1"/>
    </source>
</evidence>